<dbReference type="Pfam" id="PF09242">
    <property type="entry name" value="FCSD-flav_bind"/>
    <property type="match status" value="1"/>
</dbReference>
<dbReference type="RefSeq" id="WP_066449133.1">
    <property type="nucleotide sequence ID" value="NZ_CP014226.1"/>
</dbReference>
<evidence type="ECO:0000313" key="6">
    <source>
        <dbReference type="EMBL" id="AMD01363.1"/>
    </source>
</evidence>
<dbReference type="Gene3D" id="3.90.760.10">
    <property type="entry name" value="Flavocytochrome c sulphide dehydrogenase, flavin-binding domain"/>
    <property type="match status" value="1"/>
</dbReference>
<reference evidence="6 7" key="2">
    <citation type="submission" date="2016-02" db="EMBL/GenBank/DDBJ databases">
        <authorList>
            <person name="Wen L."/>
            <person name="He K."/>
            <person name="Yang H."/>
        </authorList>
    </citation>
    <scope>NUCLEOTIDE SEQUENCE [LARGE SCALE GENOMIC DNA]</scope>
    <source>
        <strain evidence="6 7">AGD 8-3</strain>
    </source>
</reference>
<dbReference type="FunFam" id="3.50.50.60:FF:000234">
    <property type="entry name" value="Flavocytochrome C sulfide dehydrogenase"/>
    <property type="match status" value="1"/>
</dbReference>
<name>A0A0X8HEW6_9GAMM</name>
<feature type="domain" description="FAD/NAD(P)-binding" evidence="3">
    <location>
        <begin position="42"/>
        <end position="163"/>
    </location>
</feature>
<dbReference type="InterPro" id="IPR049386">
    <property type="entry name" value="FCSD_central"/>
</dbReference>
<dbReference type="KEGG" id="hco:LOKO_02303"/>
<reference evidence="6 7" key="1">
    <citation type="journal article" date="2016" name="Genome Announc.">
        <title>Draft Genome Sequence of 'Halomonas chromatireducens' Strain AGD 8-3, a Haloalkaliphilic Chromate- and Selenite-Reducing Gammaproteobacterium.</title>
        <authorList>
            <person name="Sharko F.S."/>
            <person name="Shapovalova A.A."/>
            <person name="Tsygankova S.V."/>
            <person name="Komova A.V."/>
            <person name="Boulygina E.S."/>
            <person name="Teslyuk A.B."/>
            <person name="Gotovtsev P.M."/>
            <person name="Namsaraev Z.B."/>
            <person name="Khijniak T.V."/>
            <person name="Nedoluzhko A.V."/>
            <person name="Vasilov R.G."/>
        </authorList>
    </citation>
    <scope>NUCLEOTIDE SEQUENCE [LARGE SCALE GENOMIC DNA]</scope>
    <source>
        <strain evidence="6 7">AGD 8-3</strain>
    </source>
</reference>
<dbReference type="OrthoDB" id="9802771at2"/>
<dbReference type="InterPro" id="IPR006311">
    <property type="entry name" value="TAT_signal"/>
</dbReference>
<dbReference type="GO" id="GO:0050660">
    <property type="term" value="F:flavin adenine dinucleotide binding"/>
    <property type="evidence" value="ECO:0007669"/>
    <property type="project" value="InterPro"/>
</dbReference>
<dbReference type="SUPFAM" id="SSF55424">
    <property type="entry name" value="FAD/NAD-linked reductases, dimerisation (C-terminal) domain"/>
    <property type="match status" value="1"/>
</dbReference>
<dbReference type="PANTHER" id="PTHR43755:SF1">
    <property type="entry name" value="FAD-DEPENDENT PYRIDINE NUCLEOTIDE-DISULPHIDE OXIDOREDUCTASE"/>
    <property type="match status" value="1"/>
</dbReference>
<accession>A0A0X8HEW6</accession>
<evidence type="ECO:0000259" key="3">
    <source>
        <dbReference type="Pfam" id="PF07992"/>
    </source>
</evidence>
<dbReference type="Gene3D" id="3.50.50.60">
    <property type="entry name" value="FAD/NAD(P)-binding domain"/>
    <property type="match status" value="2"/>
</dbReference>
<dbReference type="InterPro" id="IPR015323">
    <property type="entry name" value="FlavoCytC_S_DH_flav-bd"/>
</dbReference>
<dbReference type="PATRIC" id="fig|507626.3.peg.2294"/>
<keyword evidence="2" id="KW-0274">FAD</keyword>
<evidence type="ECO:0000256" key="1">
    <source>
        <dbReference type="ARBA" id="ARBA00022630"/>
    </source>
</evidence>
<dbReference type="EC" id="1.8.2.3" evidence="6"/>
<feature type="domain" description="Sulfide dehydrogenase [flavocytochrome c] flavoprotein chain central" evidence="5">
    <location>
        <begin position="173"/>
        <end position="289"/>
    </location>
</feature>
<organism evidence="6 7">
    <name type="scientific">Halomonas chromatireducens</name>
    <dbReference type="NCBI Taxonomy" id="507626"/>
    <lineage>
        <taxon>Bacteria</taxon>
        <taxon>Pseudomonadati</taxon>
        <taxon>Pseudomonadota</taxon>
        <taxon>Gammaproteobacteria</taxon>
        <taxon>Oceanospirillales</taxon>
        <taxon>Halomonadaceae</taxon>
        <taxon>Halomonas</taxon>
    </lineage>
</organism>
<dbReference type="GO" id="GO:0070225">
    <property type="term" value="F:sulfide dehydrogenase activity"/>
    <property type="evidence" value="ECO:0007669"/>
    <property type="project" value="UniProtKB-EC"/>
</dbReference>
<feature type="domain" description="Flavocytochrome c sulphide dehydrogenase flavin-binding" evidence="4">
    <location>
        <begin position="364"/>
        <end position="433"/>
    </location>
</feature>
<dbReference type="Proteomes" id="UP000063387">
    <property type="component" value="Chromosome"/>
</dbReference>
<keyword evidence="7" id="KW-1185">Reference proteome</keyword>
<dbReference type="SUPFAM" id="SSF51905">
    <property type="entry name" value="FAD/NAD(P)-binding domain"/>
    <property type="match status" value="2"/>
</dbReference>
<evidence type="ECO:0000313" key="7">
    <source>
        <dbReference type="Proteomes" id="UP000063387"/>
    </source>
</evidence>
<dbReference type="PROSITE" id="PS51318">
    <property type="entry name" value="TAT"/>
    <property type="match status" value="1"/>
</dbReference>
<dbReference type="InterPro" id="IPR016156">
    <property type="entry name" value="FAD/NAD-linked_Rdtase_dimer_sf"/>
</dbReference>
<dbReference type="InterPro" id="IPR023753">
    <property type="entry name" value="FAD/NAD-binding_dom"/>
</dbReference>
<dbReference type="PANTHER" id="PTHR43755">
    <property type="match status" value="1"/>
</dbReference>
<dbReference type="Pfam" id="PF21706">
    <property type="entry name" value="FCSD_central"/>
    <property type="match status" value="1"/>
</dbReference>
<evidence type="ECO:0000259" key="4">
    <source>
        <dbReference type="Pfam" id="PF09242"/>
    </source>
</evidence>
<evidence type="ECO:0000256" key="2">
    <source>
        <dbReference type="ARBA" id="ARBA00022827"/>
    </source>
</evidence>
<dbReference type="STRING" id="507626.LOKO_02303"/>
<dbReference type="InterPro" id="IPR052541">
    <property type="entry name" value="SQRD"/>
</dbReference>
<proteinExistence type="predicted"/>
<gene>
    <name evidence="6" type="primary">fccB</name>
    <name evidence="6" type="ORF">LOKO_02303</name>
</gene>
<dbReference type="AlphaFoldDB" id="A0A0X8HEW6"/>
<dbReference type="InterPro" id="IPR037092">
    <property type="entry name" value="FlavoCytC_S_DH_flav-bd_sf"/>
</dbReference>
<protein>
    <submittedName>
        <fullName evidence="6">Sulfide dehydrogenase [flavocytochrome c] flavoprotein chain</fullName>
        <ecNumber evidence="6">1.8.2.3</ecNumber>
    </submittedName>
</protein>
<evidence type="ECO:0000259" key="5">
    <source>
        <dbReference type="Pfam" id="PF21706"/>
    </source>
</evidence>
<dbReference type="Pfam" id="PF07992">
    <property type="entry name" value="Pyr_redox_2"/>
    <property type="match status" value="1"/>
</dbReference>
<keyword evidence="1" id="KW-0285">Flavoprotein</keyword>
<sequence>MNHRHNRSGLTRRQLIKGIGAASLLPLMGSAPFAIGGQNAGRVLVVGGGFGGATAAKYLKRANPAIEVILIEPNETFYTCPFSNLHLGGLRQMDAIAHGYAELEDRYGVRVIHATAEDVDADAHQVTLSTGRKLDYDRLVLSPGIDMRWNALEGYDEEAAEKAPHAWKAGTQTELLRSQLEAMDDGGTFVMVAPANPFRCPPGPYERASLVANYLAQYKPKSKVLILDAKDNFSKQGLFTAGWERLYGDRIEWVGLSNDGRVTRVDADRLEVETEFGTVHRADVLNVIPPQKAGWIAERAGVTDDSGWVPVKAETFESRQVADIYVVGDATVAAPMPKSGFCANGQAKVVAAAIAASLESRPAPEAYWTNTCYSLVGPEYGISVAGVYRVQDGVIAEVEGAGGLSPADASDATRALEAEYAVGWYNAICQDTWGTPLGGRAT</sequence>
<dbReference type="EMBL" id="CP014226">
    <property type="protein sequence ID" value="AMD01363.1"/>
    <property type="molecule type" value="Genomic_DNA"/>
</dbReference>
<keyword evidence="6" id="KW-0560">Oxidoreductase</keyword>
<dbReference type="InterPro" id="IPR036188">
    <property type="entry name" value="FAD/NAD-bd_sf"/>
</dbReference>